<dbReference type="EMBL" id="LS483254">
    <property type="protein sequence ID" value="SQD92044.1"/>
    <property type="molecule type" value="Genomic_DNA"/>
</dbReference>
<sequence length="293" mass="29924">MKRLAVAVLLVGVLGMIGFGYEGSIVFQGGHGAKALGMGGAFCALANDGTVALWNPAGLALMGPNMWLGGATSQLFGMVGLQYIAGGYKFGDYAVGLAWGNATAGTQYGANLYLGTVGMKIGDFGTLGANLKYYSETIAGTATSGFGFDIGFLMPLTPEISIGIVAKDIGTTIADQTVTSEYGAGMGLKLLDGALVIAADVSLDGTFNPLNLGAGIEFVLIENLAVRAGITVPEFAFSDTYFSVGAGFAIAGLTIDAAYVLKDNPGETLVLSATFSFDELFAEPTTPEPGPTQ</sequence>
<keyword evidence="2" id="KW-1185">Reference proteome</keyword>
<dbReference type="Proteomes" id="UP000249818">
    <property type="component" value="Chromosome BARAN1"/>
</dbReference>
<evidence type="ECO:0000313" key="1">
    <source>
        <dbReference type="EMBL" id="SQD92044.1"/>
    </source>
</evidence>
<organism evidence="1 2">
    <name type="scientific">Candidatus Bipolaricaulis anaerobius</name>
    <dbReference type="NCBI Taxonomy" id="2026885"/>
    <lineage>
        <taxon>Bacteria</taxon>
        <taxon>Candidatus Bipolaricaulota</taxon>
        <taxon>Candidatus Bipolaricaulia</taxon>
        <taxon>Candidatus Bipolaricaulales</taxon>
        <taxon>Candidatus Bipolaricaulaceae</taxon>
        <taxon>Candidatus Bipolaricaulis</taxon>
    </lineage>
</organism>
<name>A0A2X3MJA1_9BACT</name>
<dbReference type="OrthoDB" id="9808507at2"/>
<dbReference type="AlphaFoldDB" id="A0A2X3MJA1"/>
<proteinExistence type="predicted"/>
<dbReference type="Gene3D" id="2.40.160.60">
    <property type="entry name" value="Outer membrane protein transport protein (OMPP1/FadL/TodX)"/>
    <property type="match status" value="1"/>
</dbReference>
<protein>
    <recommendedName>
        <fullName evidence="3">PorV/PorQ family protein</fullName>
    </recommendedName>
</protein>
<evidence type="ECO:0000313" key="2">
    <source>
        <dbReference type="Proteomes" id="UP000249818"/>
    </source>
</evidence>
<dbReference type="SUPFAM" id="SSF56935">
    <property type="entry name" value="Porins"/>
    <property type="match status" value="1"/>
</dbReference>
<dbReference type="KEGG" id="bana:BARAN1_0019"/>
<reference evidence="2" key="1">
    <citation type="submission" date="2018-05" db="EMBL/GenBank/DDBJ databases">
        <authorList>
            <person name="Hao L."/>
        </authorList>
    </citation>
    <scope>NUCLEOTIDE SEQUENCE [LARGE SCALE GENOMIC DNA]</scope>
</reference>
<gene>
    <name evidence="1" type="ORF">BARAN1_0019</name>
</gene>
<evidence type="ECO:0008006" key="3">
    <source>
        <dbReference type="Google" id="ProtNLM"/>
    </source>
</evidence>
<accession>A0A2X3MJA1</accession>
<dbReference type="RefSeq" id="WP_157959321.1">
    <property type="nucleotide sequence ID" value="NZ_LS483254.1"/>
</dbReference>